<keyword evidence="2" id="KW-1185">Reference proteome</keyword>
<sequence length="104" mass="11829">MVYKMCMGLSHHHKTDGCFHDDYLPLPPVTLRHYWPSNQYAPRYVPVVILAVVRGTTFVDPFISGEGCLHHEAARRDSGWTGFLSNSSLLLDLEPAPQVKVFWC</sequence>
<name>A0A4Y2C0M5_ARAVE</name>
<gene>
    <name evidence="1" type="ORF">AVEN_248637_1</name>
</gene>
<organism evidence="1 2">
    <name type="scientific">Araneus ventricosus</name>
    <name type="common">Orbweaver spider</name>
    <name type="synonym">Epeira ventricosa</name>
    <dbReference type="NCBI Taxonomy" id="182803"/>
    <lineage>
        <taxon>Eukaryota</taxon>
        <taxon>Metazoa</taxon>
        <taxon>Ecdysozoa</taxon>
        <taxon>Arthropoda</taxon>
        <taxon>Chelicerata</taxon>
        <taxon>Arachnida</taxon>
        <taxon>Araneae</taxon>
        <taxon>Araneomorphae</taxon>
        <taxon>Entelegynae</taxon>
        <taxon>Araneoidea</taxon>
        <taxon>Araneidae</taxon>
        <taxon>Araneus</taxon>
    </lineage>
</organism>
<proteinExistence type="predicted"/>
<evidence type="ECO:0000313" key="2">
    <source>
        <dbReference type="Proteomes" id="UP000499080"/>
    </source>
</evidence>
<dbReference type="Proteomes" id="UP000499080">
    <property type="component" value="Unassembled WGS sequence"/>
</dbReference>
<comment type="caution">
    <text evidence="1">The sequence shown here is derived from an EMBL/GenBank/DDBJ whole genome shotgun (WGS) entry which is preliminary data.</text>
</comment>
<accession>A0A4Y2C0M5</accession>
<reference evidence="1 2" key="1">
    <citation type="journal article" date="2019" name="Sci. Rep.">
        <title>Orb-weaving spider Araneus ventricosus genome elucidates the spidroin gene catalogue.</title>
        <authorList>
            <person name="Kono N."/>
            <person name="Nakamura H."/>
            <person name="Ohtoshi R."/>
            <person name="Moran D.A.P."/>
            <person name="Shinohara A."/>
            <person name="Yoshida Y."/>
            <person name="Fujiwara M."/>
            <person name="Mori M."/>
            <person name="Tomita M."/>
            <person name="Arakawa K."/>
        </authorList>
    </citation>
    <scope>NUCLEOTIDE SEQUENCE [LARGE SCALE GENOMIC DNA]</scope>
</reference>
<dbReference type="AlphaFoldDB" id="A0A4Y2C0M5"/>
<evidence type="ECO:0000313" key="1">
    <source>
        <dbReference type="EMBL" id="GBL97683.1"/>
    </source>
</evidence>
<dbReference type="EMBL" id="BGPR01000132">
    <property type="protein sequence ID" value="GBL97683.1"/>
    <property type="molecule type" value="Genomic_DNA"/>
</dbReference>
<protein>
    <submittedName>
        <fullName evidence="1">Uncharacterized protein</fullName>
    </submittedName>
</protein>